<organism evidence="9 10">
    <name type="scientific">Harenicola maris</name>
    <dbReference type="NCBI Taxonomy" id="2841044"/>
    <lineage>
        <taxon>Bacteria</taxon>
        <taxon>Pseudomonadati</taxon>
        <taxon>Pseudomonadota</taxon>
        <taxon>Alphaproteobacteria</taxon>
        <taxon>Rhodobacterales</taxon>
        <taxon>Paracoccaceae</taxon>
        <taxon>Harenicola</taxon>
    </lineage>
</organism>
<keyword evidence="10" id="KW-1185">Reference proteome</keyword>
<dbReference type="NCBIfam" id="TIGR02937">
    <property type="entry name" value="sigma70-ECF"/>
    <property type="match status" value="1"/>
</dbReference>
<comment type="similarity">
    <text evidence="1">Belongs to the sigma-70 factor family. ECF subfamily.</text>
</comment>
<evidence type="ECO:0000313" key="10">
    <source>
        <dbReference type="Proteomes" id="UP001315686"/>
    </source>
</evidence>
<dbReference type="Proteomes" id="UP001315686">
    <property type="component" value="Unassembled WGS sequence"/>
</dbReference>
<evidence type="ECO:0000259" key="7">
    <source>
        <dbReference type="Pfam" id="PF04542"/>
    </source>
</evidence>
<evidence type="ECO:0000256" key="4">
    <source>
        <dbReference type="ARBA" id="ARBA00023125"/>
    </source>
</evidence>
<feature type="domain" description="RNA polymerase sigma factor 70 region 4 type 2" evidence="8">
    <location>
        <begin position="100"/>
        <end position="152"/>
    </location>
</feature>
<keyword evidence="4" id="KW-0238">DNA-binding</keyword>
<dbReference type="InterPro" id="IPR013324">
    <property type="entry name" value="RNA_pol_sigma_r3/r4-like"/>
</dbReference>
<reference evidence="9 10" key="1">
    <citation type="journal article" date="2021" name="Arch. Microbiol.">
        <title>Harenicola maris gen. nov., sp. nov. isolated from the Sea of Japan shallow sediments.</title>
        <authorList>
            <person name="Romanenko L.A."/>
            <person name="Kurilenko V.V."/>
            <person name="Chernysheva N.Y."/>
            <person name="Tekutyeva L.A."/>
            <person name="Velansky P.V."/>
            <person name="Svetashev V.I."/>
            <person name="Isaeva M.P."/>
        </authorList>
    </citation>
    <scope>NUCLEOTIDE SEQUENCE [LARGE SCALE GENOMIC DNA]</scope>
    <source>
        <strain evidence="9 10">KMM 3653</strain>
    </source>
</reference>
<sequence>MEQHDQPDITYLIPRALARARRLANSEAEAEDIAQEALLLVWHQLQRGRPIEALDAYLMVTLRRVAAKAGRGARAAGNSGAEVDETPAPGLTAEDRETCREVLSAIQDLPEREAVLLSAQLQTGAGQAELAERFNLPPGTVASRLARARARLRRNCALGQDNIADQFTPPD</sequence>
<proteinExistence type="inferred from homology"/>
<dbReference type="Pfam" id="PF08281">
    <property type="entry name" value="Sigma70_r4_2"/>
    <property type="match status" value="1"/>
</dbReference>
<dbReference type="AlphaFoldDB" id="A0AAP2CN04"/>
<feature type="domain" description="RNA polymerase sigma-70 region 2" evidence="7">
    <location>
        <begin position="12"/>
        <end position="71"/>
    </location>
</feature>
<protein>
    <submittedName>
        <fullName evidence="9">Sigma-70 family RNA polymerase sigma factor</fullName>
    </submittedName>
</protein>
<dbReference type="PANTHER" id="PTHR43133">
    <property type="entry name" value="RNA POLYMERASE ECF-TYPE SIGMA FACTO"/>
    <property type="match status" value="1"/>
</dbReference>
<name>A0AAP2CN04_9RHOB</name>
<keyword evidence="5" id="KW-0804">Transcription</keyword>
<accession>A0AAP2CN04</accession>
<dbReference type="Gene3D" id="1.10.1740.10">
    <property type="match status" value="1"/>
</dbReference>
<dbReference type="InterPro" id="IPR014284">
    <property type="entry name" value="RNA_pol_sigma-70_dom"/>
</dbReference>
<dbReference type="Pfam" id="PF04542">
    <property type="entry name" value="Sigma70_r2"/>
    <property type="match status" value="1"/>
</dbReference>
<dbReference type="SUPFAM" id="SSF88659">
    <property type="entry name" value="Sigma3 and sigma4 domains of RNA polymerase sigma factors"/>
    <property type="match status" value="1"/>
</dbReference>
<dbReference type="SUPFAM" id="SSF88946">
    <property type="entry name" value="Sigma2 domain of RNA polymerase sigma factors"/>
    <property type="match status" value="1"/>
</dbReference>
<dbReference type="InterPro" id="IPR039425">
    <property type="entry name" value="RNA_pol_sigma-70-like"/>
</dbReference>
<dbReference type="PANTHER" id="PTHR43133:SF8">
    <property type="entry name" value="RNA POLYMERASE SIGMA FACTOR HI_1459-RELATED"/>
    <property type="match status" value="1"/>
</dbReference>
<gene>
    <name evidence="9" type="ORF">IV417_03840</name>
</gene>
<dbReference type="InterPro" id="IPR013325">
    <property type="entry name" value="RNA_pol_sigma_r2"/>
</dbReference>
<evidence type="ECO:0000313" key="9">
    <source>
        <dbReference type="EMBL" id="MBT0956506.1"/>
    </source>
</evidence>
<dbReference type="Gene3D" id="1.10.10.10">
    <property type="entry name" value="Winged helix-like DNA-binding domain superfamily/Winged helix DNA-binding domain"/>
    <property type="match status" value="1"/>
</dbReference>
<dbReference type="InterPro" id="IPR013249">
    <property type="entry name" value="RNA_pol_sigma70_r4_t2"/>
</dbReference>
<dbReference type="InterPro" id="IPR036388">
    <property type="entry name" value="WH-like_DNA-bd_sf"/>
</dbReference>
<feature type="region of interest" description="Disordered" evidence="6">
    <location>
        <begin position="73"/>
        <end position="94"/>
    </location>
</feature>
<evidence type="ECO:0000259" key="8">
    <source>
        <dbReference type="Pfam" id="PF08281"/>
    </source>
</evidence>
<dbReference type="GO" id="GO:0016987">
    <property type="term" value="F:sigma factor activity"/>
    <property type="evidence" value="ECO:0007669"/>
    <property type="project" value="UniProtKB-KW"/>
</dbReference>
<dbReference type="InterPro" id="IPR007627">
    <property type="entry name" value="RNA_pol_sigma70_r2"/>
</dbReference>
<dbReference type="GO" id="GO:0003677">
    <property type="term" value="F:DNA binding"/>
    <property type="evidence" value="ECO:0007669"/>
    <property type="project" value="UniProtKB-KW"/>
</dbReference>
<evidence type="ECO:0000256" key="1">
    <source>
        <dbReference type="ARBA" id="ARBA00010641"/>
    </source>
</evidence>
<keyword evidence="2" id="KW-0805">Transcription regulation</keyword>
<comment type="caution">
    <text evidence="9">The sequence shown here is derived from an EMBL/GenBank/DDBJ whole genome shotgun (WGS) entry which is preliminary data.</text>
</comment>
<evidence type="ECO:0000256" key="5">
    <source>
        <dbReference type="ARBA" id="ARBA00023163"/>
    </source>
</evidence>
<keyword evidence="3" id="KW-0731">Sigma factor</keyword>
<dbReference type="GO" id="GO:0006352">
    <property type="term" value="P:DNA-templated transcription initiation"/>
    <property type="evidence" value="ECO:0007669"/>
    <property type="project" value="InterPro"/>
</dbReference>
<evidence type="ECO:0000256" key="2">
    <source>
        <dbReference type="ARBA" id="ARBA00023015"/>
    </source>
</evidence>
<evidence type="ECO:0000256" key="3">
    <source>
        <dbReference type="ARBA" id="ARBA00023082"/>
    </source>
</evidence>
<dbReference type="RefSeq" id="WP_327792708.1">
    <property type="nucleotide sequence ID" value="NZ_JADQAZ010000001.1"/>
</dbReference>
<evidence type="ECO:0000256" key="6">
    <source>
        <dbReference type="SAM" id="MobiDB-lite"/>
    </source>
</evidence>
<dbReference type="EMBL" id="JADQAZ010000001">
    <property type="protein sequence ID" value="MBT0956506.1"/>
    <property type="molecule type" value="Genomic_DNA"/>
</dbReference>